<keyword evidence="10 15" id="KW-0067">ATP-binding</keyword>
<dbReference type="PROSITE" id="PS50109">
    <property type="entry name" value="HIS_KIN"/>
    <property type="match status" value="1"/>
</dbReference>
<dbReference type="InterPro" id="IPR029151">
    <property type="entry name" value="Sensor-like_sf"/>
</dbReference>
<accession>A0ABP7DZN2</accession>
<dbReference type="Pfam" id="PF14689">
    <property type="entry name" value="SPOB_a"/>
    <property type="match status" value="1"/>
</dbReference>
<keyword evidence="6" id="KW-0808">Transferase</keyword>
<name>A0ABP7DZN2_9ACTN</name>
<dbReference type="PRINTS" id="PR00344">
    <property type="entry name" value="BCTRLSENSOR"/>
</dbReference>
<evidence type="ECO:0000256" key="3">
    <source>
        <dbReference type="ARBA" id="ARBA00012438"/>
    </source>
</evidence>
<dbReference type="PANTHER" id="PTHR45436:SF5">
    <property type="entry name" value="SENSOR HISTIDINE KINASE TRCS"/>
    <property type="match status" value="1"/>
</dbReference>
<keyword evidence="8" id="KW-0547">Nucleotide-binding</keyword>
<keyword evidence="16" id="KW-1185">Reference proteome</keyword>
<evidence type="ECO:0000256" key="8">
    <source>
        <dbReference type="ARBA" id="ARBA00022741"/>
    </source>
</evidence>
<dbReference type="InterPro" id="IPR016120">
    <property type="entry name" value="Sig_transdc_His_kin_SpoOB"/>
</dbReference>
<dbReference type="Gene3D" id="3.30.565.10">
    <property type="entry name" value="Histidine kinase-like ATPase, C-terminal domain"/>
    <property type="match status" value="1"/>
</dbReference>
<evidence type="ECO:0000256" key="4">
    <source>
        <dbReference type="ARBA" id="ARBA00022475"/>
    </source>
</evidence>
<keyword evidence="11" id="KW-1133">Transmembrane helix</keyword>
<dbReference type="Pfam" id="PF17203">
    <property type="entry name" value="sCache_3_2"/>
    <property type="match status" value="1"/>
</dbReference>
<dbReference type="InterPro" id="IPR036890">
    <property type="entry name" value="HATPase_C_sf"/>
</dbReference>
<comment type="caution">
    <text evidence="15">The sequence shown here is derived from an EMBL/GenBank/DDBJ whole genome shotgun (WGS) entry which is preliminary data.</text>
</comment>
<protein>
    <recommendedName>
        <fullName evidence="3">histidine kinase</fullName>
        <ecNumber evidence="3">2.7.13.3</ecNumber>
    </recommendedName>
</protein>
<sequence>MRRRLRLPLAYQLVAVQLVLIMAVLVAVSAVSVEITRLGFARDEGRRVLTLAENLASNPIVRSESVDRAGAVLPAAVTTLQALTGIDLVMITDLSGKVIAGTDTLLVDEALPWPELAARPDRSHSGAIELRGTSYLVAAVPVLSDPDQGDPVRQLGIAVVGQQSPTRLESLASAAPALLTYLGAALLLGVAGSLLLARWIKRGTLGLEPAEIAALAEQREAIFAGIAEGVVALDTHHRITVANAPAIALLSLPADPVGASLDELAIAGRLRDVLTGVDGVEPDAVVIRSGRVLVLNRMPVSRAGQTLGSVTTLRDRTPLAELERELGAFQGTTDLLRAQAHEFANQLHTISGLVQIGDYEEVVTYVHTLVASRAAVDLTVAQRVRDSSVAALLVAKSAQAAERRVELKVGPGTALEALEPRSSFDVATVVGNLVQNGMDAVTSAPTTSAPPDGPIGWVEVDVRQTDDVVEVVVRDSGPGVATTIATEVFEHGFTTKAARDGERGIGLALIRRICRTRGGDVEVRESATGAEFAAWMTVQQAPERGRS</sequence>
<comment type="subcellular location">
    <subcellularLocation>
        <location evidence="2">Cell membrane</location>
        <topology evidence="2">Multi-pass membrane protein</topology>
    </subcellularLocation>
</comment>
<dbReference type="Pfam" id="PF02518">
    <property type="entry name" value="HATPase_c"/>
    <property type="match status" value="1"/>
</dbReference>
<dbReference type="SUPFAM" id="SSF103190">
    <property type="entry name" value="Sensory domain-like"/>
    <property type="match status" value="1"/>
</dbReference>
<evidence type="ECO:0000256" key="5">
    <source>
        <dbReference type="ARBA" id="ARBA00022553"/>
    </source>
</evidence>
<dbReference type="EMBL" id="BAAAYX010000013">
    <property type="protein sequence ID" value="GAA3711072.1"/>
    <property type="molecule type" value="Genomic_DNA"/>
</dbReference>
<evidence type="ECO:0000256" key="6">
    <source>
        <dbReference type="ARBA" id="ARBA00022679"/>
    </source>
</evidence>
<dbReference type="Gene3D" id="3.30.450.20">
    <property type="entry name" value="PAS domain"/>
    <property type="match status" value="2"/>
</dbReference>
<dbReference type="InterPro" id="IPR003594">
    <property type="entry name" value="HATPase_dom"/>
</dbReference>
<evidence type="ECO:0000259" key="14">
    <source>
        <dbReference type="PROSITE" id="PS50109"/>
    </source>
</evidence>
<dbReference type="InterPro" id="IPR050428">
    <property type="entry name" value="TCS_sensor_his_kinase"/>
</dbReference>
<keyword evidence="4" id="KW-1003">Cell membrane</keyword>
<dbReference type="InterPro" id="IPR005467">
    <property type="entry name" value="His_kinase_dom"/>
</dbReference>
<dbReference type="RefSeq" id="WP_344813420.1">
    <property type="nucleotide sequence ID" value="NZ_BAAAYX010000013.1"/>
</dbReference>
<evidence type="ECO:0000256" key="12">
    <source>
        <dbReference type="ARBA" id="ARBA00023012"/>
    </source>
</evidence>
<evidence type="ECO:0000256" key="9">
    <source>
        <dbReference type="ARBA" id="ARBA00022777"/>
    </source>
</evidence>
<keyword evidence="12" id="KW-0902">Two-component regulatory system</keyword>
<reference evidence="16" key="1">
    <citation type="journal article" date="2019" name="Int. J. Syst. Evol. Microbiol.">
        <title>The Global Catalogue of Microorganisms (GCM) 10K type strain sequencing project: providing services to taxonomists for standard genome sequencing and annotation.</title>
        <authorList>
            <consortium name="The Broad Institute Genomics Platform"/>
            <consortium name="The Broad Institute Genome Sequencing Center for Infectious Disease"/>
            <person name="Wu L."/>
            <person name="Ma J."/>
        </authorList>
    </citation>
    <scope>NUCLEOTIDE SEQUENCE [LARGE SCALE GENOMIC DNA]</scope>
    <source>
        <strain evidence="16">JCM 16548</strain>
    </source>
</reference>
<proteinExistence type="predicted"/>
<keyword evidence="5" id="KW-0597">Phosphoprotein</keyword>
<dbReference type="SUPFAM" id="SSF55874">
    <property type="entry name" value="ATPase domain of HSP90 chaperone/DNA topoisomerase II/histidine kinase"/>
    <property type="match status" value="1"/>
</dbReference>
<evidence type="ECO:0000256" key="1">
    <source>
        <dbReference type="ARBA" id="ARBA00000085"/>
    </source>
</evidence>
<dbReference type="SUPFAM" id="SSF55890">
    <property type="entry name" value="Sporulation response regulatory protein Spo0B"/>
    <property type="match status" value="1"/>
</dbReference>
<dbReference type="SMART" id="SM00387">
    <property type="entry name" value="HATPase_c"/>
    <property type="match status" value="1"/>
</dbReference>
<dbReference type="GO" id="GO:0005524">
    <property type="term" value="F:ATP binding"/>
    <property type="evidence" value="ECO:0007669"/>
    <property type="project" value="UniProtKB-KW"/>
</dbReference>
<keyword evidence="7" id="KW-0812">Transmembrane</keyword>
<keyword evidence="9" id="KW-0418">Kinase</keyword>
<evidence type="ECO:0000313" key="15">
    <source>
        <dbReference type="EMBL" id="GAA3711072.1"/>
    </source>
</evidence>
<feature type="domain" description="Histidine kinase" evidence="14">
    <location>
        <begin position="429"/>
        <end position="540"/>
    </location>
</feature>
<evidence type="ECO:0000256" key="7">
    <source>
        <dbReference type="ARBA" id="ARBA00022692"/>
    </source>
</evidence>
<dbReference type="EC" id="2.7.13.3" evidence="3"/>
<evidence type="ECO:0000313" key="16">
    <source>
        <dbReference type="Proteomes" id="UP001500051"/>
    </source>
</evidence>
<dbReference type="InterPro" id="IPR000014">
    <property type="entry name" value="PAS"/>
</dbReference>
<gene>
    <name evidence="15" type="ORF">GCM10022204_32190</name>
</gene>
<dbReference type="InterPro" id="IPR033463">
    <property type="entry name" value="sCache_3"/>
</dbReference>
<organism evidence="15 16">
    <name type="scientific">Microlunatus aurantiacus</name>
    <dbReference type="NCBI Taxonomy" id="446786"/>
    <lineage>
        <taxon>Bacteria</taxon>
        <taxon>Bacillati</taxon>
        <taxon>Actinomycetota</taxon>
        <taxon>Actinomycetes</taxon>
        <taxon>Propionibacteriales</taxon>
        <taxon>Propionibacteriaceae</taxon>
        <taxon>Microlunatus</taxon>
    </lineage>
</organism>
<comment type="catalytic activity">
    <reaction evidence="1">
        <text>ATP + protein L-histidine = ADP + protein N-phospho-L-histidine.</text>
        <dbReference type="EC" id="2.7.13.3"/>
    </reaction>
</comment>
<dbReference type="Proteomes" id="UP001500051">
    <property type="component" value="Unassembled WGS sequence"/>
</dbReference>
<evidence type="ECO:0000256" key="11">
    <source>
        <dbReference type="ARBA" id="ARBA00022989"/>
    </source>
</evidence>
<evidence type="ECO:0000256" key="2">
    <source>
        <dbReference type="ARBA" id="ARBA00004651"/>
    </source>
</evidence>
<evidence type="ECO:0000256" key="10">
    <source>
        <dbReference type="ARBA" id="ARBA00022840"/>
    </source>
</evidence>
<dbReference type="CDD" id="cd00130">
    <property type="entry name" value="PAS"/>
    <property type="match status" value="1"/>
</dbReference>
<evidence type="ECO:0000256" key="13">
    <source>
        <dbReference type="ARBA" id="ARBA00023136"/>
    </source>
</evidence>
<dbReference type="PANTHER" id="PTHR45436">
    <property type="entry name" value="SENSOR HISTIDINE KINASE YKOH"/>
    <property type="match status" value="1"/>
</dbReference>
<dbReference type="Gene3D" id="1.10.287.130">
    <property type="match status" value="1"/>
</dbReference>
<dbReference type="InterPro" id="IPR039506">
    <property type="entry name" value="SPOB_a"/>
</dbReference>
<keyword evidence="13" id="KW-0472">Membrane</keyword>
<dbReference type="InterPro" id="IPR004358">
    <property type="entry name" value="Sig_transdc_His_kin-like_C"/>
</dbReference>